<evidence type="ECO:0000313" key="2">
    <source>
        <dbReference type="Proteomes" id="UP000461670"/>
    </source>
</evidence>
<organism evidence="1 2">
    <name type="scientific">Paracidovorax wautersii</name>
    <dbReference type="NCBI Taxonomy" id="1177982"/>
    <lineage>
        <taxon>Bacteria</taxon>
        <taxon>Pseudomonadati</taxon>
        <taxon>Pseudomonadota</taxon>
        <taxon>Betaproteobacteria</taxon>
        <taxon>Burkholderiales</taxon>
        <taxon>Comamonadaceae</taxon>
        <taxon>Paracidovorax</taxon>
    </lineage>
</organism>
<dbReference type="PROSITE" id="PS51257">
    <property type="entry name" value="PROKAR_LIPOPROTEIN"/>
    <property type="match status" value="1"/>
</dbReference>
<accession>A0A7V8FP23</accession>
<name>A0A7V8FP23_9BURK</name>
<evidence type="ECO:0000313" key="1">
    <source>
        <dbReference type="EMBL" id="KAF1021379.1"/>
    </source>
</evidence>
<proteinExistence type="predicted"/>
<comment type="caution">
    <text evidence="1">The sequence shown here is derived from an EMBL/GenBank/DDBJ whole genome shotgun (WGS) entry which is preliminary data.</text>
</comment>
<dbReference type="AlphaFoldDB" id="A0A7V8FP23"/>
<protein>
    <submittedName>
        <fullName evidence="1">Uncharacterized protein</fullName>
    </submittedName>
</protein>
<dbReference type="Proteomes" id="UP000461670">
    <property type="component" value="Unassembled WGS sequence"/>
</dbReference>
<reference evidence="2" key="1">
    <citation type="journal article" date="2020" name="MBio">
        <title>Horizontal gene transfer to a defensive symbiont with a reduced genome amongst a multipartite beetle microbiome.</title>
        <authorList>
            <person name="Waterworth S.C."/>
            <person name="Florez L.V."/>
            <person name="Rees E.R."/>
            <person name="Hertweck C."/>
            <person name="Kaltenpoth M."/>
            <person name="Kwan J.C."/>
        </authorList>
    </citation>
    <scope>NUCLEOTIDE SEQUENCE [LARGE SCALE GENOMIC DNA]</scope>
</reference>
<dbReference type="EMBL" id="WNDQ01000022">
    <property type="protein sequence ID" value="KAF1021379.1"/>
    <property type="molecule type" value="Genomic_DNA"/>
</dbReference>
<gene>
    <name evidence="1" type="ORF">GAK30_01864</name>
</gene>
<sequence>MKSHKHEGAFKQWLYRATWLMGGLVVAACGGGGGDDSDPTGSDSSSSAQQYPAGVWRGTSAGQDFFGIVDPGTSGSAGTGGFFYFARYNVDGRGPDSFYGDLSTSGSRVAASNGTYYTTPQDILDGTGVWAFNLALTGTVSGRASPSWTSANGTFSGSYVSPYNSAARLQFSTTYDSNLSNRGSYVTSIGGGIQGAYRGDRADRSGWGVYVDWAGRVTGRNGNCQFSGRIVPRGDSSPFYDVTLTLANAPDATCGQATHNMEGRAVVRYDSAGNKTGLWLVTRTVSGTRNTYVLDGDFRAAGTQPGTFAIGTIASTAQNPVGSWTGKDAFMGEDVDLVVLPGSGQEFMMYRRKGAGDVLYSTAGLSTLSDDYCKGLSVNTGEFCTASAVFWRRGSASSAGTLYSGVHFAGAVATGSTLKAIHDDPATSSSNNGLPSAISLDYVNAPSASAATLFAALLNGQTYSNGSEAPTFGSRPVLTDITVALKSGSTSVYEVTGNTSSGCEVKGTVSSTASSAASNMFSVTGLSYTGGTVCPSDAQYGVLVVDSVDSNVTTALSARLLTASAGQFTIFAGTKTQ</sequence>